<feature type="chain" id="PRO_5039645683" evidence="2">
    <location>
        <begin position="26"/>
        <end position="116"/>
    </location>
</feature>
<evidence type="ECO:0000313" key="4">
    <source>
        <dbReference type="Proteomes" id="UP000828390"/>
    </source>
</evidence>
<comment type="caution">
    <text evidence="3">The sequence shown here is derived from an EMBL/GenBank/DDBJ whole genome shotgun (WGS) entry which is preliminary data.</text>
</comment>
<feature type="signal peptide" evidence="2">
    <location>
        <begin position="1"/>
        <end position="25"/>
    </location>
</feature>
<organism evidence="3 4">
    <name type="scientific">Dreissena polymorpha</name>
    <name type="common">Zebra mussel</name>
    <name type="synonym">Mytilus polymorpha</name>
    <dbReference type="NCBI Taxonomy" id="45954"/>
    <lineage>
        <taxon>Eukaryota</taxon>
        <taxon>Metazoa</taxon>
        <taxon>Spiralia</taxon>
        <taxon>Lophotrochozoa</taxon>
        <taxon>Mollusca</taxon>
        <taxon>Bivalvia</taxon>
        <taxon>Autobranchia</taxon>
        <taxon>Heteroconchia</taxon>
        <taxon>Euheterodonta</taxon>
        <taxon>Imparidentia</taxon>
        <taxon>Neoheterodontei</taxon>
        <taxon>Myida</taxon>
        <taxon>Dreissenoidea</taxon>
        <taxon>Dreissenidae</taxon>
        <taxon>Dreissena</taxon>
    </lineage>
</organism>
<evidence type="ECO:0000256" key="2">
    <source>
        <dbReference type="SAM" id="SignalP"/>
    </source>
</evidence>
<keyword evidence="1" id="KW-0472">Membrane</keyword>
<keyword evidence="1" id="KW-0812">Transmembrane</keyword>
<keyword evidence="4" id="KW-1185">Reference proteome</keyword>
<evidence type="ECO:0000313" key="3">
    <source>
        <dbReference type="EMBL" id="KAH3812707.1"/>
    </source>
</evidence>
<reference evidence="3" key="1">
    <citation type="journal article" date="2019" name="bioRxiv">
        <title>The Genome of the Zebra Mussel, Dreissena polymorpha: A Resource for Invasive Species Research.</title>
        <authorList>
            <person name="McCartney M.A."/>
            <person name="Auch B."/>
            <person name="Kono T."/>
            <person name="Mallez S."/>
            <person name="Zhang Y."/>
            <person name="Obille A."/>
            <person name="Becker A."/>
            <person name="Abrahante J.E."/>
            <person name="Garbe J."/>
            <person name="Badalamenti J.P."/>
            <person name="Herman A."/>
            <person name="Mangelson H."/>
            <person name="Liachko I."/>
            <person name="Sullivan S."/>
            <person name="Sone E.D."/>
            <person name="Koren S."/>
            <person name="Silverstein K.A.T."/>
            <person name="Beckman K.B."/>
            <person name="Gohl D.M."/>
        </authorList>
    </citation>
    <scope>NUCLEOTIDE SEQUENCE</scope>
    <source>
        <strain evidence="3">Duluth1</strain>
        <tissue evidence="3">Whole animal</tissue>
    </source>
</reference>
<feature type="transmembrane region" description="Helical" evidence="1">
    <location>
        <begin position="98"/>
        <end position="115"/>
    </location>
</feature>
<name>A0A9D4JMC6_DREPO</name>
<accession>A0A9D4JMC6</accession>
<dbReference type="EMBL" id="JAIWYP010000006">
    <property type="protein sequence ID" value="KAH3812707.1"/>
    <property type="molecule type" value="Genomic_DNA"/>
</dbReference>
<keyword evidence="2" id="KW-0732">Signal</keyword>
<dbReference type="Proteomes" id="UP000828390">
    <property type="component" value="Unassembled WGS sequence"/>
</dbReference>
<keyword evidence="1" id="KW-1133">Transmembrane helix</keyword>
<gene>
    <name evidence="3" type="ORF">DPMN_141145</name>
</gene>
<evidence type="ECO:0000256" key="1">
    <source>
        <dbReference type="SAM" id="Phobius"/>
    </source>
</evidence>
<protein>
    <submittedName>
        <fullName evidence="3">Uncharacterized protein</fullName>
    </submittedName>
</protein>
<proteinExistence type="predicted"/>
<dbReference type="AlphaFoldDB" id="A0A9D4JMC6"/>
<reference evidence="3" key="2">
    <citation type="submission" date="2020-11" db="EMBL/GenBank/DDBJ databases">
        <authorList>
            <person name="McCartney M.A."/>
            <person name="Auch B."/>
            <person name="Kono T."/>
            <person name="Mallez S."/>
            <person name="Becker A."/>
            <person name="Gohl D.M."/>
            <person name="Silverstein K.A.T."/>
            <person name="Koren S."/>
            <person name="Bechman K.B."/>
            <person name="Herman A."/>
            <person name="Abrahante J.E."/>
            <person name="Garbe J."/>
        </authorList>
    </citation>
    <scope>NUCLEOTIDE SEQUENCE</scope>
    <source>
        <strain evidence="3">Duluth1</strain>
        <tissue evidence="3">Whole animal</tissue>
    </source>
</reference>
<dbReference type="PROSITE" id="PS51257">
    <property type="entry name" value="PROKAR_LIPOPROTEIN"/>
    <property type="match status" value="1"/>
</dbReference>
<sequence>MKMHIKVIIVGVAFVVTAFFPPVWALSCYNCTGIAQCNSLNVPSVHGCTVCTKLIEGGTLTKGCGKAADAEFCFESAARTTCVCYVDYCNHVSNMRPSFWTIIAIILACFGMYIHI</sequence>